<evidence type="ECO:0000313" key="9">
    <source>
        <dbReference type="Proteomes" id="UP000027586"/>
    </source>
</evidence>
<feature type="transmembrane region" description="Helical" evidence="7">
    <location>
        <begin position="270"/>
        <end position="291"/>
    </location>
</feature>
<feature type="transmembrane region" description="Helical" evidence="7">
    <location>
        <begin position="139"/>
        <end position="166"/>
    </location>
</feature>
<feature type="transmembrane region" description="Helical" evidence="7">
    <location>
        <begin position="108"/>
        <end position="127"/>
    </location>
</feature>
<dbReference type="GO" id="GO:0038023">
    <property type="term" value="F:signaling receptor activity"/>
    <property type="evidence" value="ECO:0007669"/>
    <property type="project" value="TreeGrafter"/>
</dbReference>
<sequence length="391" mass="44461">MGWTQSFALKSLYERTQLAAFIKAQRINLENIFTDDDHDGVLRASIIKKSQRKKTARRAPMPANVGWSKIPIWMQHNMYIRTGYRPPLGEHSRCVASLFYMHNETVNFWTHFVALVLFVGIAIKVMLKSYQDWGHEMTIMPFFCTMAFLGCTIMCLTCSCGYHCLASHSKEVSMHWNRLDYLGIIALLVTSYYPTTHYHLYCHPGWQAFYFTIITLAGLLTLSVAIDDRFQSEQYLWIRSLSFLALGILGLVPTFHSTFTFEADVISNLLPIRTLLLSGFGYVGGLMIYAYKVPECWFPGCFDIWILHMIVPQPSCLPQSRPSYLNVFNGATLPAQLVRNCVGVNVPGQEPNAGHWCLCIRHSRSHILWTLPAVPTSRSDPSIETIQVTAA</sequence>
<feature type="binding site" evidence="6">
    <location>
        <position position="163"/>
    </location>
    <ligand>
        <name>Zn(2+)</name>
        <dbReference type="ChEBI" id="CHEBI:29105"/>
    </ligand>
</feature>
<evidence type="ECO:0000256" key="4">
    <source>
        <dbReference type="ARBA" id="ARBA00022989"/>
    </source>
</evidence>
<dbReference type="EMBL" id="CBTN010000010">
    <property type="protein sequence ID" value="CDH51628.1"/>
    <property type="molecule type" value="Genomic_DNA"/>
</dbReference>
<dbReference type="PANTHER" id="PTHR20855:SF52">
    <property type="entry name" value="ADIPONECTIN RECEPTOR PROTEIN"/>
    <property type="match status" value="1"/>
</dbReference>
<evidence type="ECO:0000256" key="5">
    <source>
        <dbReference type="ARBA" id="ARBA00023136"/>
    </source>
</evidence>
<dbReference type="Pfam" id="PF03006">
    <property type="entry name" value="HlyIII"/>
    <property type="match status" value="1"/>
</dbReference>
<keyword evidence="9" id="KW-1185">Reference proteome</keyword>
<protein>
    <submittedName>
        <fullName evidence="8">Adiponectin receptor 2</fullName>
    </submittedName>
</protein>
<dbReference type="STRING" id="1263082.A0A068RN82"/>
<evidence type="ECO:0000256" key="1">
    <source>
        <dbReference type="ARBA" id="ARBA00004141"/>
    </source>
</evidence>
<name>A0A068RN82_9FUNG</name>
<comment type="subcellular location">
    <subcellularLocation>
        <location evidence="1">Membrane</location>
        <topology evidence="1">Multi-pass membrane protein</topology>
    </subcellularLocation>
</comment>
<keyword evidence="6" id="KW-0862">Zinc</keyword>
<dbReference type="GO" id="GO:0046872">
    <property type="term" value="F:metal ion binding"/>
    <property type="evidence" value="ECO:0007669"/>
    <property type="project" value="UniProtKB-KW"/>
</dbReference>
<keyword evidence="4 7" id="KW-1133">Transmembrane helix</keyword>
<feature type="transmembrane region" description="Helical" evidence="7">
    <location>
        <begin position="207"/>
        <end position="226"/>
    </location>
</feature>
<keyword evidence="5 7" id="KW-0472">Membrane</keyword>
<dbReference type="InterPro" id="IPR004254">
    <property type="entry name" value="AdipoR/HlyIII-related"/>
</dbReference>
<accession>A0A068RN82</accession>
<feature type="transmembrane region" description="Helical" evidence="7">
    <location>
        <begin position="178"/>
        <end position="195"/>
    </location>
</feature>
<feature type="transmembrane region" description="Helical" evidence="7">
    <location>
        <begin position="238"/>
        <end position="258"/>
    </location>
</feature>
<evidence type="ECO:0000256" key="3">
    <source>
        <dbReference type="ARBA" id="ARBA00022692"/>
    </source>
</evidence>
<dbReference type="PANTHER" id="PTHR20855">
    <property type="entry name" value="ADIPOR/PROGESTIN RECEPTOR-RELATED"/>
    <property type="match status" value="1"/>
</dbReference>
<reference evidence="8" key="1">
    <citation type="submission" date="2013-08" db="EMBL/GenBank/DDBJ databases">
        <title>Gene expansion shapes genome architecture in the human pathogen Lichtheimia corymbifera: an evolutionary genomics analysis in the ancient terrestrial Mucorales (Mucoromycotina).</title>
        <authorList>
            <person name="Schwartze V.U."/>
            <person name="Winter S."/>
            <person name="Shelest E."/>
            <person name="Marcet-Houben M."/>
            <person name="Horn F."/>
            <person name="Wehner S."/>
            <person name="Hoffmann K."/>
            <person name="Riege K."/>
            <person name="Sammeth M."/>
            <person name="Nowrousian M."/>
            <person name="Valiante V."/>
            <person name="Linde J."/>
            <person name="Jacobsen I.D."/>
            <person name="Marz M."/>
            <person name="Brakhage A.A."/>
            <person name="Gabaldon T."/>
            <person name="Bocker S."/>
            <person name="Voigt K."/>
        </authorList>
    </citation>
    <scope>NUCLEOTIDE SEQUENCE [LARGE SCALE GENOMIC DNA]</scope>
    <source>
        <strain evidence="8">FSU 9682</strain>
    </source>
</reference>
<evidence type="ECO:0000313" key="8">
    <source>
        <dbReference type="EMBL" id="CDH51628.1"/>
    </source>
</evidence>
<evidence type="ECO:0000256" key="7">
    <source>
        <dbReference type="SAM" id="Phobius"/>
    </source>
</evidence>
<organism evidence="8 9">
    <name type="scientific">Lichtheimia corymbifera JMRC:FSU:9682</name>
    <dbReference type="NCBI Taxonomy" id="1263082"/>
    <lineage>
        <taxon>Eukaryota</taxon>
        <taxon>Fungi</taxon>
        <taxon>Fungi incertae sedis</taxon>
        <taxon>Mucoromycota</taxon>
        <taxon>Mucoromycotina</taxon>
        <taxon>Mucoromycetes</taxon>
        <taxon>Mucorales</taxon>
        <taxon>Lichtheimiaceae</taxon>
        <taxon>Lichtheimia</taxon>
    </lineage>
</organism>
<keyword evidence="6" id="KW-0479">Metal-binding</keyword>
<dbReference type="GO" id="GO:0016020">
    <property type="term" value="C:membrane"/>
    <property type="evidence" value="ECO:0007669"/>
    <property type="project" value="UniProtKB-SubCell"/>
</dbReference>
<keyword evidence="8" id="KW-0675">Receptor</keyword>
<evidence type="ECO:0000256" key="2">
    <source>
        <dbReference type="ARBA" id="ARBA00007018"/>
    </source>
</evidence>
<evidence type="ECO:0000256" key="6">
    <source>
        <dbReference type="PIRSR" id="PIRSR604254-1"/>
    </source>
</evidence>
<dbReference type="AlphaFoldDB" id="A0A068RN82"/>
<dbReference type="OrthoDB" id="529367at2759"/>
<gene>
    <name evidence="8" type="ORF">LCOR_03208.1</name>
</gene>
<proteinExistence type="inferred from homology"/>
<dbReference type="Proteomes" id="UP000027586">
    <property type="component" value="Unassembled WGS sequence"/>
</dbReference>
<keyword evidence="3 7" id="KW-0812">Transmembrane</keyword>
<dbReference type="VEuPathDB" id="FungiDB:LCOR_03208.1"/>
<comment type="similarity">
    <text evidence="2">Belongs to the ADIPOR family.</text>
</comment>
<comment type="caution">
    <text evidence="8">The sequence shown here is derived from an EMBL/GenBank/DDBJ whole genome shotgun (WGS) entry which is preliminary data.</text>
</comment>